<dbReference type="Proteomes" id="UP000181790">
    <property type="component" value="Unassembled WGS sequence"/>
</dbReference>
<feature type="transmembrane region" description="Helical" evidence="7">
    <location>
        <begin position="136"/>
        <end position="160"/>
    </location>
</feature>
<dbReference type="Gene3D" id="1.10.287.130">
    <property type="match status" value="1"/>
</dbReference>
<dbReference type="SMART" id="SM00387">
    <property type="entry name" value="HATPase_c"/>
    <property type="match status" value="1"/>
</dbReference>
<keyword evidence="4" id="KW-0808">Transferase</keyword>
<dbReference type="InterPro" id="IPR050736">
    <property type="entry name" value="Sensor_HK_Regulatory"/>
</dbReference>
<evidence type="ECO:0000313" key="10">
    <source>
        <dbReference type="Proteomes" id="UP000181790"/>
    </source>
</evidence>
<dbReference type="RefSeq" id="WP_071506393.1">
    <property type="nucleotide sequence ID" value="NZ_MORL01000031.1"/>
</dbReference>
<evidence type="ECO:0000256" key="4">
    <source>
        <dbReference type="ARBA" id="ARBA00022679"/>
    </source>
</evidence>
<organism evidence="9 10">
    <name type="scientific">Arsenicibacter rosenii</name>
    <dbReference type="NCBI Taxonomy" id="1750698"/>
    <lineage>
        <taxon>Bacteria</taxon>
        <taxon>Pseudomonadati</taxon>
        <taxon>Bacteroidota</taxon>
        <taxon>Cytophagia</taxon>
        <taxon>Cytophagales</taxon>
        <taxon>Spirosomataceae</taxon>
        <taxon>Arsenicibacter</taxon>
    </lineage>
</organism>
<dbReference type="InterPro" id="IPR003594">
    <property type="entry name" value="HATPase_dom"/>
</dbReference>
<proteinExistence type="predicted"/>
<feature type="domain" description="Histidine kinase" evidence="8">
    <location>
        <begin position="224"/>
        <end position="434"/>
    </location>
</feature>
<sequence length="436" mass="49398">MKTSIDRYKKSLSVIYGSLDSDRLEVPLIDSIRAKIINLYSIITVAIFCLVGILSLLTNQPSRLFDLIPLTLGFPLLVSFFLYTGRLNKARYALVISSFLVIAYIAVRRLQEGVDSHVEINVIQLCLIAHLLFDGFFSWILIIGYIILFVAIRLITIFYLGKPFDQDDFIHELLSILIVSYSSYAAKKYIKDIQLILTRQSEGLFAQKNDLEKSNLYKDKLFNILSHDLRSPVSSVKILLENLADQYKEKTEIRYAADYVDKVYLNLDNLLHWSRLQRSGWKLYFSETDINSIVSAILTNFMRDVAVKQVDIAVDLAPVRLYSDEYLLEIILRNIIQNAIKFSHTGGKIHIRSRLLDTYCYISIEDFGVGMPDDVIKSIADGHIPSTKGTLGEKGTGIGLEICNELAKLLQGALTFRSNPGKGTIVTVCIPVNRQH</sequence>
<evidence type="ECO:0000256" key="3">
    <source>
        <dbReference type="ARBA" id="ARBA00022553"/>
    </source>
</evidence>
<dbReference type="Gene3D" id="3.30.565.10">
    <property type="entry name" value="Histidine kinase-like ATPase, C-terminal domain"/>
    <property type="match status" value="1"/>
</dbReference>
<dbReference type="AlphaFoldDB" id="A0A1S2VB34"/>
<reference evidence="9 10" key="1">
    <citation type="submission" date="2016-10" db="EMBL/GenBank/DDBJ databases">
        <title>Arsenicibacter rosenii gen. nov., sp. nov., an efficient arsenic-methylating bacterium isolated from an arsenic-contaminated paddy soil.</title>
        <authorList>
            <person name="Huang K."/>
        </authorList>
    </citation>
    <scope>NUCLEOTIDE SEQUENCE [LARGE SCALE GENOMIC DNA]</scope>
    <source>
        <strain evidence="9 10">SM-1</strain>
    </source>
</reference>
<evidence type="ECO:0000313" key="9">
    <source>
        <dbReference type="EMBL" id="OIN55931.1"/>
    </source>
</evidence>
<keyword evidence="6" id="KW-0902">Two-component regulatory system</keyword>
<name>A0A1S2VB34_9BACT</name>
<keyword evidence="3" id="KW-0597">Phosphoprotein</keyword>
<keyword evidence="7" id="KW-1133">Transmembrane helix</keyword>
<dbReference type="InterPro" id="IPR036097">
    <property type="entry name" value="HisK_dim/P_sf"/>
</dbReference>
<gene>
    <name evidence="9" type="ORF">BLX24_27195</name>
</gene>
<dbReference type="InterPro" id="IPR003661">
    <property type="entry name" value="HisK_dim/P_dom"/>
</dbReference>
<evidence type="ECO:0000256" key="2">
    <source>
        <dbReference type="ARBA" id="ARBA00012438"/>
    </source>
</evidence>
<protein>
    <recommendedName>
        <fullName evidence="2">histidine kinase</fullName>
        <ecNumber evidence="2">2.7.13.3</ecNumber>
    </recommendedName>
</protein>
<keyword evidence="7" id="KW-0472">Membrane</keyword>
<feature type="transmembrane region" description="Helical" evidence="7">
    <location>
        <begin position="64"/>
        <end position="83"/>
    </location>
</feature>
<dbReference type="EMBL" id="MORL01000031">
    <property type="protein sequence ID" value="OIN55931.1"/>
    <property type="molecule type" value="Genomic_DNA"/>
</dbReference>
<dbReference type="OrthoDB" id="9810447at2"/>
<dbReference type="InterPro" id="IPR005467">
    <property type="entry name" value="His_kinase_dom"/>
</dbReference>
<dbReference type="PANTHER" id="PTHR43711">
    <property type="entry name" value="TWO-COMPONENT HISTIDINE KINASE"/>
    <property type="match status" value="1"/>
</dbReference>
<keyword evidence="10" id="KW-1185">Reference proteome</keyword>
<evidence type="ECO:0000256" key="1">
    <source>
        <dbReference type="ARBA" id="ARBA00000085"/>
    </source>
</evidence>
<dbReference type="GO" id="GO:0000155">
    <property type="term" value="F:phosphorelay sensor kinase activity"/>
    <property type="evidence" value="ECO:0007669"/>
    <property type="project" value="InterPro"/>
</dbReference>
<dbReference type="EC" id="2.7.13.3" evidence="2"/>
<dbReference type="PANTHER" id="PTHR43711:SF26">
    <property type="entry name" value="SENSOR HISTIDINE KINASE RCSC"/>
    <property type="match status" value="1"/>
</dbReference>
<dbReference type="SUPFAM" id="SSF55874">
    <property type="entry name" value="ATPase domain of HSP90 chaperone/DNA topoisomerase II/histidine kinase"/>
    <property type="match status" value="1"/>
</dbReference>
<dbReference type="PROSITE" id="PS50109">
    <property type="entry name" value="HIS_KIN"/>
    <property type="match status" value="1"/>
</dbReference>
<dbReference type="InterPro" id="IPR036890">
    <property type="entry name" value="HATPase_C_sf"/>
</dbReference>
<feature type="transmembrane region" description="Helical" evidence="7">
    <location>
        <begin position="90"/>
        <end position="107"/>
    </location>
</feature>
<accession>A0A1S2VB34</accession>
<comment type="caution">
    <text evidence="9">The sequence shown here is derived from an EMBL/GenBank/DDBJ whole genome shotgun (WGS) entry which is preliminary data.</text>
</comment>
<feature type="transmembrane region" description="Helical" evidence="7">
    <location>
        <begin position="37"/>
        <end position="58"/>
    </location>
</feature>
<keyword evidence="7" id="KW-0812">Transmembrane</keyword>
<dbReference type="Pfam" id="PF02518">
    <property type="entry name" value="HATPase_c"/>
    <property type="match status" value="1"/>
</dbReference>
<dbReference type="SUPFAM" id="SSF47384">
    <property type="entry name" value="Homodimeric domain of signal transducing histidine kinase"/>
    <property type="match status" value="1"/>
</dbReference>
<dbReference type="PRINTS" id="PR00344">
    <property type="entry name" value="BCTRLSENSOR"/>
</dbReference>
<evidence type="ECO:0000259" key="8">
    <source>
        <dbReference type="PROSITE" id="PS50109"/>
    </source>
</evidence>
<keyword evidence="5" id="KW-0418">Kinase</keyword>
<evidence type="ECO:0000256" key="5">
    <source>
        <dbReference type="ARBA" id="ARBA00022777"/>
    </source>
</evidence>
<comment type="catalytic activity">
    <reaction evidence="1">
        <text>ATP + protein L-histidine = ADP + protein N-phospho-L-histidine.</text>
        <dbReference type="EC" id="2.7.13.3"/>
    </reaction>
</comment>
<dbReference type="CDD" id="cd00075">
    <property type="entry name" value="HATPase"/>
    <property type="match status" value="1"/>
</dbReference>
<evidence type="ECO:0000256" key="7">
    <source>
        <dbReference type="SAM" id="Phobius"/>
    </source>
</evidence>
<dbReference type="CDD" id="cd00082">
    <property type="entry name" value="HisKA"/>
    <property type="match status" value="1"/>
</dbReference>
<dbReference type="InterPro" id="IPR004358">
    <property type="entry name" value="Sig_transdc_His_kin-like_C"/>
</dbReference>
<evidence type="ECO:0000256" key="6">
    <source>
        <dbReference type="ARBA" id="ARBA00023012"/>
    </source>
</evidence>